<evidence type="ECO:0000313" key="4">
    <source>
        <dbReference type="Proteomes" id="UP000007703"/>
    </source>
</evidence>
<dbReference type="AlphaFoldDB" id="C4Y7W6"/>
<dbReference type="HOGENOM" id="CLU_652120_0_0_1"/>
<accession>C4Y7W6</accession>
<dbReference type="Proteomes" id="UP000007703">
    <property type="component" value="Unassembled WGS sequence"/>
</dbReference>
<evidence type="ECO:0000256" key="1">
    <source>
        <dbReference type="SAM" id="MobiDB-lite"/>
    </source>
</evidence>
<keyword evidence="2" id="KW-1133">Transmembrane helix</keyword>
<sequence>MRCFFDTSFNTHEALRCIYLYIYIYIHLSYLFSTSPCILVGLDVTPYLSCACPYQYIYNAHSSPTSIWRKEEKRKRKTPIQKKKMSAVPRTKRARSRVGPAEPGTARRKDDSIQLHDEADLVNFRADAFTRFLENQDQLENVTSKPFHTDIIVPPSPFPAHVPKKYDAKASDDEVASVLAKLKPDELFVGDLRLMRAKQKQSAQDLAQAKEELQQQTPAHVLGDDYVSRKKAIERLAQLQGACSSAEAVAELSAAAREIEEAEQVSGGHYVFQQNPYTKHSVPVSELAPELEVARAPASYNPRSISSFVSMGNDGSYGPGMMLGDKMTEQLPFMENVAGDQFGDMMNGKQYRDGYGYEKEPGAGTPAQVNMEELNTFLAQPNEGMDEMDALMNFDQDQDNAIMDEGSFPDDFLTHMDGEME</sequence>
<evidence type="ECO:0000313" key="3">
    <source>
        <dbReference type="EMBL" id="EEQ40166.1"/>
    </source>
</evidence>
<dbReference type="GeneID" id="8496291"/>
<dbReference type="OMA" id="ITNHEYI"/>
<keyword evidence="2" id="KW-0472">Membrane</keyword>
<protein>
    <submittedName>
        <fullName evidence="3">Uncharacterized protein</fullName>
    </submittedName>
</protein>
<name>C4Y7W6_CLAL4</name>
<feature type="compositionally biased region" description="Basic residues" evidence="1">
    <location>
        <begin position="72"/>
        <end position="96"/>
    </location>
</feature>
<dbReference type="KEGG" id="clu:CLUG_04294"/>
<dbReference type="EMBL" id="CH408080">
    <property type="protein sequence ID" value="EEQ40166.1"/>
    <property type="molecule type" value="Genomic_DNA"/>
</dbReference>
<feature type="transmembrane region" description="Helical" evidence="2">
    <location>
        <begin position="20"/>
        <end position="42"/>
    </location>
</feature>
<dbReference type="InParanoid" id="C4Y7W6"/>
<reference evidence="3 4" key="1">
    <citation type="journal article" date="2009" name="Nature">
        <title>Evolution of pathogenicity and sexual reproduction in eight Candida genomes.</title>
        <authorList>
            <person name="Butler G."/>
            <person name="Rasmussen M.D."/>
            <person name="Lin M.F."/>
            <person name="Santos M.A."/>
            <person name="Sakthikumar S."/>
            <person name="Munro C.A."/>
            <person name="Rheinbay E."/>
            <person name="Grabherr M."/>
            <person name="Forche A."/>
            <person name="Reedy J.L."/>
            <person name="Agrafioti I."/>
            <person name="Arnaud M.B."/>
            <person name="Bates S."/>
            <person name="Brown A.J."/>
            <person name="Brunke S."/>
            <person name="Costanzo M.C."/>
            <person name="Fitzpatrick D.A."/>
            <person name="de Groot P.W."/>
            <person name="Harris D."/>
            <person name="Hoyer L.L."/>
            <person name="Hube B."/>
            <person name="Klis F.M."/>
            <person name="Kodira C."/>
            <person name="Lennard N."/>
            <person name="Logue M.E."/>
            <person name="Martin R."/>
            <person name="Neiman A.M."/>
            <person name="Nikolaou E."/>
            <person name="Quail M.A."/>
            <person name="Quinn J."/>
            <person name="Santos M.C."/>
            <person name="Schmitzberger F.F."/>
            <person name="Sherlock G."/>
            <person name="Shah P."/>
            <person name="Silverstein K.A."/>
            <person name="Skrzypek M.S."/>
            <person name="Soll D."/>
            <person name="Staggs R."/>
            <person name="Stansfield I."/>
            <person name="Stumpf M.P."/>
            <person name="Sudbery P.E."/>
            <person name="Srikantha T."/>
            <person name="Zeng Q."/>
            <person name="Berman J."/>
            <person name="Berriman M."/>
            <person name="Heitman J."/>
            <person name="Gow N.A."/>
            <person name="Lorenz M.C."/>
            <person name="Birren B.W."/>
            <person name="Kellis M."/>
            <person name="Cuomo C.A."/>
        </authorList>
    </citation>
    <scope>NUCLEOTIDE SEQUENCE [LARGE SCALE GENOMIC DNA]</scope>
    <source>
        <strain evidence="3 4">ATCC 42720</strain>
    </source>
</reference>
<keyword evidence="2" id="KW-0812">Transmembrane</keyword>
<organism evidence="3 4">
    <name type="scientific">Clavispora lusitaniae (strain ATCC 42720)</name>
    <name type="common">Yeast</name>
    <name type="synonym">Candida lusitaniae</name>
    <dbReference type="NCBI Taxonomy" id="306902"/>
    <lineage>
        <taxon>Eukaryota</taxon>
        <taxon>Fungi</taxon>
        <taxon>Dikarya</taxon>
        <taxon>Ascomycota</taxon>
        <taxon>Saccharomycotina</taxon>
        <taxon>Pichiomycetes</taxon>
        <taxon>Metschnikowiaceae</taxon>
        <taxon>Clavispora</taxon>
    </lineage>
</organism>
<dbReference type="OrthoDB" id="4093693at2759"/>
<dbReference type="VEuPathDB" id="FungiDB:CLUG_04294"/>
<gene>
    <name evidence="3" type="ORF">CLUG_04294</name>
</gene>
<feature type="region of interest" description="Disordered" evidence="1">
    <location>
        <begin position="70"/>
        <end position="111"/>
    </location>
</feature>
<proteinExistence type="predicted"/>
<evidence type="ECO:0000256" key="2">
    <source>
        <dbReference type="SAM" id="Phobius"/>
    </source>
</evidence>
<dbReference type="STRING" id="306902.C4Y7W6"/>